<dbReference type="InterPro" id="IPR003423">
    <property type="entry name" value="OMP_efflux"/>
</dbReference>
<evidence type="ECO:0000256" key="3">
    <source>
        <dbReference type="ARBA" id="ARBA00022448"/>
    </source>
</evidence>
<sequence>MAKVSQRLLLRVGGALAIALTLSHPAQALDLLQAWNLTEARAPSYAASQAGRQAEQEQVPQARSNLLPQIQAQAGGEQLDRRQTSKLSKHNNSQRATWSLSLSQSIVDRSAWYTLDQAQLQAQAADVQLAQTRQDLMLTLSQAYFDVLAAQDNLQTLHAQRDAILTQLRAAEQMFELGGSTITDTYEAQSRLDLVRAQIIHAENELRITQDTLQSLTQEPAQNLAALRSEAVLPQPEPNNVVAWTEQASLNNLEVHKRALLAEASAKKLASASAEHEPTLALKAQTGSASDQALYGQQGGSRSLNSSVGLELSIPLYTGGRTSSLIREQSSRMQQARHEHQQARLQAIQDSQRYYSGLHTGFARIQALAAAEHSSKLSVEANQLGYEVGVRINIDVLNAQQQLYQTQRDLAKARYDTVLNGLRLKASTGALNETDLQAVNDMLEAAP</sequence>
<dbReference type="Proteomes" id="UP001168613">
    <property type="component" value="Unassembled WGS sequence"/>
</dbReference>
<comment type="similarity">
    <text evidence="2">Belongs to the outer membrane factor (OMF) (TC 1.B.17) family.</text>
</comment>
<keyword evidence="6" id="KW-0472">Membrane</keyword>
<evidence type="ECO:0000256" key="6">
    <source>
        <dbReference type="ARBA" id="ARBA00023136"/>
    </source>
</evidence>
<dbReference type="Pfam" id="PF02321">
    <property type="entry name" value="OEP"/>
    <property type="match status" value="2"/>
</dbReference>
<reference evidence="10" key="1">
    <citation type="submission" date="2021-11" db="EMBL/GenBank/DDBJ databases">
        <title>Draft genome sequence of Alcaligenes endophyticus type strain CCUG 75668T.</title>
        <authorList>
            <person name="Salva-Serra F."/>
            <person name="Duran R.E."/>
            <person name="Seeger M."/>
            <person name="Moore E.R.B."/>
            <person name="Jaen-Luchoro D."/>
        </authorList>
    </citation>
    <scope>NUCLEOTIDE SEQUENCE</scope>
    <source>
        <strain evidence="10">CCUG 75668</strain>
    </source>
</reference>
<dbReference type="NCBIfam" id="TIGR01844">
    <property type="entry name" value="type_I_sec_TolC"/>
    <property type="match status" value="1"/>
</dbReference>
<keyword evidence="4" id="KW-1134">Transmembrane beta strand</keyword>
<feature type="region of interest" description="Disordered" evidence="8">
    <location>
        <begin position="73"/>
        <end position="92"/>
    </location>
</feature>
<comment type="caution">
    <text evidence="10">The sequence shown here is derived from an EMBL/GenBank/DDBJ whole genome shotgun (WGS) entry which is preliminary data.</text>
</comment>
<comment type="subcellular location">
    <subcellularLocation>
        <location evidence="1">Cell outer membrane</location>
    </subcellularLocation>
</comment>
<keyword evidence="5" id="KW-0812">Transmembrane</keyword>
<evidence type="ECO:0000313" key="11">
    <source>
        <dbReference type="Proteomes" id="UP001168613"/>
    </source>
</evidence>
<evidence type="ECO:0000256" key="8">
    <source>
        <dbReference type="SAM" id="MobiDB-lite"/>
    </source>
</evidence>
<evidence type="ECO:0000256" key="2">
    <source>
        <dbReference type="ARBA" id="ARBA00007613"/>
    </source>
</evidence>
<organism evidence="10 11">
    <name type="scientific">Alcaligenes endophyticus</name>
    <dbReference type="NCBI Taxonomy" id="1929088"/>
    <lineage>
        <taxon>Bacteria</taxon>
        <taxon>Pseudomonadati</taxon>
        <taxon>Pseudomonadota</taxon>
        <taxon>Betaproteobacteria</taxon>
        <taxon>Burkholderiales</taxon>
        <taxon>Alcaligenaceae</taxon>
        <taxon>Alcaligenes</taxon>
    </lineage>
</organism>
<keyword evidence="11" id="KW-1185">Reference proteome</keyword>
<keyword evidence="3" id="KW-0813">Transport</keyword>
<accession>A0ABT8EG28</accession>
<dbReference type="InterPro" id="IPR010130">
    <property type="entry name" value="T1SS_OMP_TolC"/>
</dbReference>
<dbReference type="SUPFAM" id="SSF56954">
    <property type="entry name" value="Outer membrane efflux proteins (OEP)"/>
    <property type="match status" value="1"/>
</dbReference>
<dbReference type="InterPro" id="IPR051906">
    <property type="entry name" value="TolC-like"/>
</dbReference>
<keyword evidence="7" id="KW-0998">Cell outer membrane</keyword>
<evidence type="ECO:0000256" key="4">
    <source>
        <dbReference type="ARBA" id="ARBA00022452"/>
    </source>
</evidence>
<feature type="chain" id="PRO_5045094392" evidence="9">
    <location>
        <begin position="29"/>
        <end position="447"/>
    </location>
</feature>
<evidence type="ECO:0000256" key="9">
    <source>
        <dbReference type="SAM" id="SignalP"/>
    </source>
</evidence>
<dbReference type="Gene3D" id="1.20.1600.10">
    <property type="entry name" value="Outer membrane efflux proteins (OEP)"/>
    <property type="match status" value="1"/>
</dbReference>
<dbReference type="PANTHER" id="PTHR30026:SF20">
    <property type="entry name" value="OUTER MEMBRANE PROTEIN TOLC"/>
    <property type="match status" value="1"/>
</dbReference>
<proteinExistence type="inferred from homology"/>
<dbReference type="PANTHER" id="PTHR30026">
    <property type="entry name" value="OUTER MEMBRANE PROTEIN TOLC"/>
    <property type="match status" value="1"/>
</dbReference>
<evidence type="ECO:0000256" key="5">
    <source>
        <dbReference type="ARBA" id="ARBA00022692"/>
    </source>
</evidence>
<evidence type="ECO:0000256" key="1">
    <source>
        <dbReference type="ARBA" id="ARBA00004442"/>
    </source>
</evidence>
<evidence type="ECO:0000256" key="7">
    <source>
        <dbReference type="ARBA" id="ARBA00023237"/>
    </source>
</evidence>
<dbReference type="RefSeq" id="WP_266122432.1">
    <property type="nucleotide sequence ID" value="NZ_JAJHNU010000001.1"/>
</dbReference>
<feature type="signal peptide" evidence="9">
    <location>
        <begin position="1"/>
        <end position="28"/>
    </location>
</feature>
<protein>
    <submittedName>
        <fullName evidence="10">TolC family outer membrane protein</fullName>
    </submittedName>
</protein>
<name>A0ABT8EG28_9BURK</name>
<gene>
    <name evidence="10" type="ORF">LMS43_02930</name>
</gene>
<keyword evidence="9" id="KW-0732">Signal</keyword>
<dbReference type="EMBL" id="JAJHNU010000001">
    <property type="protein sequence ID" value="MDN4120239.1"/>
    <property type="molecule type" value="Genomic_DNA"/>
</dbReference>
<evidence type="ECO:0000313" key="10">
    <source>
        <dbReference type="EMBL" id="MDN4120239.1"/>
    </source>
</evidence>